<dbReference type="PANTHER" id="PTHR43798:SF33">
    <property type="entry name" value="HYDROLASE, PUTATIVE (AFU_ORTHOLOGUE AFUA_2G14860)-RELATED"/>
    <property type="match status" value="1"/>
</dbReference>
<dbReference type="Proteomes" id="UP000294862">
    <property type="component" value="Unassembled WGS sequence"/>
</dbReference>
<dbReference type="GO" id="GO:0016020">
    <property type="term" value="C:membrane"/>
    <property type="evidence" value="ECO:0007669"/>
    <property type="project" value="TreeGrafter"/>
</dbReference>
<dbReference type="InterPro" id="IPR011051">
    <property type="entry name" value="RmlC_Cupin_sf"/>
</dbReference>
<dbReference type="InterPro" id="IPR000073">
    <property type="entry name" value="AB_hydrolase_1"/>
</dbReference>
<dbReference type="SUPFAM" id="SSF51182">
    <property type="entry name" value="RmlC-like cupins"/>
    <property type="match status" value="1"/>
</dbReference>
<feature type="chain" id="PRO_5020571443" evidence="1">
    <location>
        <begin position="22"/>
        <end position="452"/>
    </location>
</feature>
<dbReference type="SUPFAM" id="SSF53474">
    <property type="entry name" value="alpha/beta-Hydrolases"/>
    <property type="match status" value="1"/>
</dbReference>
<evidence type="ECO:0000256" key="1">
    <source>
        <dbReference type="SAM" id="SignalP"/>
    </source>
</evidence>
<dbReference type="PRINTS" id="PR00111">
    <property type="entry name" value="ABHYDROLASE"/>
</dbReference>
<dbReference type="OrthoDB" id="2086224at2"/>
<evidence type="ECO:0000313" key="4">
    <source>
        <dbReference type="Proteomes" id="UP000294862"/>
    </source>
</evidence>
<dbReference type="EMBL" id="SLWQ01000008">
    <property type="protein sequence ID" value="TCO38282.1"/>
    <property type="molecule type" value="Genomic_DNA"/>
</dbReference>
<dbReference type="AlphaFoldDB" id="A0A4R2I2Y7"/>
<dbReference type="RefSeq" id="WP_131999461.1">
    <property type="nucleotide sequence ID" value="NZ_SLWQ01000008.1"/>
</dbReference>
<feature type="domain" description="AB hydrolase-1" evidence="2">
    <location>
        <begin position="56"/>
        <end position="295"/>
    </location>
</feature>
<dbReference type="InterPro" id="IPR029058">
    <property type="entry name" value="AB_hydrolase_fold"/>
</dbReference>
<dbReference type="Gene3D" id="3.40.50.1820">
    <property type="entry name" value="alpha/beta hydrolase"/>
    <property type="match status" value="1"/>
</dbReference>
<keyword evidence="4" id="KW-1185">Reference proteome</keyword>
<name>A0A4R2I2Y7_9GAMM</name>
<organism evidence="3 4">
    <name type="scientific">Dokdonella fugitiva</name>
    <dbReference type="NCBI Taxonomy" id="328517"/>
    <lineage>
        <taxon>Bacteria</taxon>
        <taxon>Pseudomonadati</taxon>
        <taxon>Pseudomonadota</taxon>
        <taxon>Gammaproteobacteria</taxon>
        <taxon>Lysobacterales</taxon>
        <taxon>Rhodanobacteraceae</taxon>
        <taxon>Dokdonella</taxon>
    </lineage>
</organism>
<evidence type="ECO:0000259" key="2">
    <source>
        <dbReference type="Pfam" id="PF00561"/>
    </source>
</evidence>
<sequence>MGIRNSLCGFIWLVGAVVASAAPSWAGTFEFPAGFRTQDIASNGTTLHVRVGGSGPAVVLLHGYGETGDMWAPLAAELARDHTVLVPDLRGMGLSATALDGFGKKNQAEDIAGVMDALHVDRADVVAHDIGNMVAFAFAMSHPGRTARLVVMDAPVPGVGPWDEILKNPLLWHFRFGGPDMERLVAGRERIYLDRFWNEFSADPAHFPEAARRHYATLYAQPGRMHAGFRQFAAFDQDAIDNRAALANGRLQMPLLAVGGDHSFGATMAFVMRFAADDVRQAVISGAGHWLMEEQPAATVAAIRAFLDATAPLAPTRLTADEVERHARGGAGAGTSGLEGIQTTVLSGDPAGAGPYAIEIRVPPHQRIAAHSHRDDRTALVVSGEWHFGYGDQAGAATARTLGPGSFYTEPAGQAHFAYTGDLPTVVYITGVGPTDTRYSRDVAAIAGEAQP</sequence>
<comment type="caution">
    <text evidence="3">The sequence shown here is derived from an EMBL/GenBank/DDBJ whole genome shotgun (WGS) entry which is preliminary data.</text>
</comment>
<gene>
    <name evidence="3" type="ORF">EV148_108120</name>
</gene>
<proteinExistence type="predicted"/>
<dbReference type="InterPro" id="IPR014710">
    <property type="entry name" value="RmlC-like_jellyroll"/>
</dbReference>
<dbReference type="Gene3D" id="2.60.120.10">
    <property type="entry name" value="Jelly Rolls"/>
    <property type="match status" value="1"/>
</dbReference>
<evidence type="ECO:0000313" key="3">
    <source>
        <dbReference type="EMBL" id="TCO38282.1"/>
    </source>
</evidence>
<reference evidence="3 4" key="1">
    <citation type="journal article" date="2015" name="Stand. Genomic Sci.">
        <title>Genomic Encyclopedia of Bacterial and Archaeal Type Strains, Phase III: the genomes of soil and plant-associated and newly described type strains.</title>
        <authorList>
            <person name="Whitman W.B."/>
            <person name="Woyke T."/>
            <person name="Klenk H.P."/>
            <person name="Zhou Y."/>
            <person name="Lilburn T.G."/>
            <person name="Beck B.J."/>
            <person name="De Vos P."/>
            <person name="Vandamme P."/>
            <person name="Eisen J.A."/>
            <person name="Garrity G."/>
            <person name="Hugenholtz P."/>
            <person name="Kyrpides N.C."/>
        </authorList>
    </citation>
    <scope>NUCLEOTIDE SEQUENCE [LARGE SCALE GENOMIC DNA]</scope>
    <source>
        <strain evidence="3 4">A3</strain>
    </source>
</reference>
<protein>
    <submittedName>
        <fullName evidence="3">Pimeloyl-ACP methyl ester carboxylesterase</fullName>
    </submittedName>
</protein>
<feature type="signal peptide" evidence="1">
    <location>
        <begin position="1"/>
        <end position="21"/>
    </location>
</feature>
<dbReference type="InterPro" id="IPR050266">
    <property type="entry name" value="AB_hydrolase_sf"/>
</dbReference>
<dbReference type="Pfam" id="PF00561">
    <property type="entry name" value="Abhydrolase_1"/>
    <property type="match status" value="1"/>
</dbReference>
<keyword evidence="1" id="KW-0732">Signal</keyword>
<accession>A0A4R2I2Y7</accession>
<dbReference type="PANTHER" id="PTHR43798">
    <property type="entry name" value="MONOACYLGLYCEROL LIPASE"/>
    <property type="match status" value="1"/>
</dbReference>
<dbReference type="CDD" id="cd06989">
    <property type="entry name" value="cupin_DRT102"/>
    <property type="match status" value="1"/>
</dbReference>